<proteinExistence type="predicted"/>
<dbReference type="EMBL" id="CALOZG010000005">
    <property type="protein sequence ID" value="CAH4027674.1"/>
    <property type="molecule type" value="Genomic_DNA"/>
</dbReference>
<organism evidence="1 2">
    <name type="scientific">Pieris brassicae</name>
    <name type="common">White butterfly</name>
    <name type="synonym">Large white butterfly</name>
    <dbReference type="NCBI Taxonomy" id="7116"/>
    <lineage>
        <taxon>Eukaryota</taxon>
        <taxon>Metazoa</taxon>
        <taxon>Ecdysozoa</taxon>
        <taxon>Arthropoda</taxon>
        <taxon>Hexapoda</taxon>
        <taxon>Insecta</taxon>
        <taxon>Pterygota</taxon>
        <taxon>Neoptera</taxon>
        <taxon>Endopterygota</taxon>
        <taxon>Lepidoptera</taxon>
        <taxon>Glossata</taxon>
        <taxon>Ditrysia</taxon>
        <taxon>Papilionoidea</taxon>
        <taxon>Pieridae</taxon>
        <taxon>Pierinae</taxon>
        <taxon>Pieris</taxon>
    </lineage>
</organism>
<reference evidence="1" key="1">
    <citation type="submission" date="2022-05" db="EMBL/GenBank/DDBJ databases">
        <authorList>
            <person name="Okamura Y."/>
        </authorList>
    </citation>
    <scope>NUCLEOTIDE SEQUENCE</scope>
</reference>
<evidence type="ECO:0000313" key="1">
    <source>
        <dbReference type="EMBL" id="CAH4027674.1"/>
    </source>
</evidence>
<name>A0A9P0TAE0_PIEBR</name>
<keyword evidence="2" id="KW-1185">Reference proteome</keyword>
<dbReference type="AlphaFoldDB" id="A0A9P0TAE0"/>
<sequence length="408" mass="46901">MAKTCIHDSRVVCASSPDGCTRRSFLDQCDMYEYNCDYNTRYQETYVLFCSLLDFSTKFVTTSDNGSKDPDEINFNELSTHIDNENKVNSTLHKQSTLEVYITTTVTNLKNNTNEVKVICCNRPKTWETTSDITITSTAYNFFYPEITEEETFSSSTIQNIHNNHTFTPCKKSNVTINSNKSDNITASVIMSSVEILPPNKTTAPHCPINCNRRPITWETTTDKLRTFISSKSDSRKEQVTKPITTSTTAIPPIITSILLSTEEYKNHTTDLDIVEPIYTLTYRTKMVTVPIYSYIFLTRRRTTKSLTHNCKTKCQRPKFNESECTEIKEELDQQANETDNRQDEKIEYLGVSSDEIVKLDLHKPTEEDNNNIFNVFKSNCGRPLTWATTKTGETRDFFRILTQQEKI</sequence>
<gene>
    <name evidence="1" type="ORF">PIBRA_LOCUS4803</name>
</gene>
<evidence type="ECO:0000313" key="2">
    <source>
        <dbReference type="Proteomes" id="UP001152562"/>
    </source>
</evidence>
<protein>
    <submittedName>
        <fullName evidence="1">Uncharacterized protein</fullName>
    </submittedName>
</protein>
<dbReference type="Proteomes" id="UP001152562">
    <property type="component" value="Unassembled WGS sequence"/>
</dbReference>
<comment type="caution">
    <text evidence="1">The sequence shown here is derived from an EMBL/GenBank/DDBJ whole genome shotgun (WGS) entry which is preliminary data.</text>
</comment>
<accession>A0A9P0TAE0</accession>